<feature type="compositionally biased region" description="Basic and acidic residues" evidence="1">
    <location>
        <begin position="42"/>
        <end position="55"/>
    </location>
</feature>
<evidence type="ECO:0000313" key="3">
    <source>
        <dbReference type="Proteomes" id="UP001606300"/>
    </source>
</evidence>
<organism evidence="2 3">
    <name type="scientific">Pelomonas dachongensis</name>
    <dbReference type="NCBI Taxonomy" id="3299029"/>
    <lineage>
        <taxon>Bacteria</taxon>
        <taxon>Pseudomonadati</taxon>
        <taxon>Pseudomonadota</taxon>
        <taxon>Betaproteobacteria</taxon>
        <taxon>Burkholderiales</taxon>
        <taxon>Sphaerotilaceae</taxon>
        <taxon>Roseateles</taxon>
    </lineage>
</organism>
<feature type="region of interest" description="Disordered" evidence="1">
    <location>
        <begin position="41"/>
        <end position="65"/>
    </location>
</feature>
<name>A0ABW7ESQ9_9BURK</name>
<sequence length="65" mass="7094">MKRTTLGVVLVAAAMLSGCIIVPPRHHGHRYGSAHVTVVESPRYERGDSGDRGGRDYGPPPRRGW</sequence>
<keyword evidence="3" id="KW-1185">Reference proteome</keyword>
<reference evidence="2 3" key="1">
    <citation type="submission" date="2024-09" db="EMBL/GenBank/DDBJ databases">
        <title>Novel species of the genus Pelomonas and Roseateles isolated from streams.</title>
        <authorList>
            <person name="Lu H."/>
        </authorList>
    </citation>
    <scope>NUCLEOTIDE SEQUENCE [LARGE SCALE GENOMIC DNA]</scope>
    <source>
        <strain evidence="2 3">DC23W</strain>
    </source>
</reference>
<evidence type="ECO:0000256" key="1">
    <source>
        <dbReference type="SAM" id="MobiDB-lite"/>
    </source>
</evidence>
<dbReference type="Proteomes" id="UP001606300">
    <property type="component" value="Unassembled WGS sequence"/>
</dbReference>
<dbReference type="EMBL" id="JBIGHY010000006">
    <property type="protein sequence ID" value="MFG6415658.1"/>
    <property type="molecule type" value="Genomic_DNA"/>
</dbReference>
<proteinExistence type="predicted"/>
<evidence type="ECO:0008006" key="4">
    <source>
        <dbReference type="Google" id="ProtNLM"/>
    </source>
</evidence>
<gene>
    <name evidence="2" type="ORF">ACG02S_17330</name>
</gene>
<protein>
    <recommendedName>
        <fullName evidence="4">Lipoprotein</fullName>
    </recommendedName>
</protein>
<dbReference type="RefSeq" id="WP_394471727.1">
    <property type="nucleotide sequence ID" value="NZ_JBIGHY010000006.1"/>
</dbReference>
<accession>A0ABW7ESQ9</accession>
<evidence type="ECO:0000313" key="2">
    <source>
        <dbReference type="EMBL" id="MFG6415658.1"/>
    </source>
</evidence>
<comment type="caution">
    <text evidence="2">The sequence shown here is derived from an EMBL/GenBank/DDBJ whole genome shotgun (WGS) entry which is preliminary data.</text>
</comment>
<dbReference type="PROSITE" id="PS51257">
    <property type="entry name" value="PROKAR_LIPOPROTEIN"/>
    <property type="match status" value="1"/>
</dbReference>